<dbReference type="AlphaFoldDB" id="A0A9P7XIF2"/>
<organism evidence="1 3">
    <name type="scientific">Linnemannia hyalina</name>
    <dbReference type="NCBI Taxonomy" id="64524"/>
    <lineage>
        <taxon>Eukaryota</taxon>
        <taxon>Fungi</taxon>
        <taxon>Fungi incertae sedis</taxon>
        <taxon>Mucoromycota</taxon>
        <taxon>Mortierellomycotina</taxon>
        <taxon>Mortierellomycetes</taxon>
        <taxon>Mortierellales</taxon>
        <taxon>Mortierellaceae</taxon>
        <taxon>Linnemannia</taxon>
    </lineage>
</organism>
<name>A0A9P7XIF2_9FUNG</name>
<dbReference type="EMBL" id="JAHRHY010000035">
    <property type="protein sequence ID" value="KAG9060733.1"/>
    <property type="molecule type" value="Genomic_DNA"/>
</dbReference>
<reference evidence="1" key="1">
    <citation type="submission" date="2021-06" db="EMBL/GenBank/DDBJ databases">
        <title>Genome Sequence of Mortierella hyaline Strain SCG-10, a Cold-Adapted, Nitrate-Reducing Fungus Isolated from Soil in Minnesota, USA.</title>
        <authorList>
            <person name="Aldossari N."/>
        </authorList>
    </citation>
    <scope>NUCLEOTIDE SEQUENCE</scope>
    <source>
        <strain evidence="1">SCG-10</strain>
    </source>
</reference>
<evidence type="ECO:0000313" key="1">
    <source>
        <dbReference type="EMBL" id="KAG9060718.1"/>
    </source>
</evidence>
<proteinExistence type="predicted"/>
<protein>
    <submittedName>
        <fullName evidence="1">Uncharacterized protein</fullName>
    </submittedName>
</protein>
<dbReference type="Proteomes" id="UP000707451">
    <property type="component" value="Unassembled WGS sequence"/>
</dbReference>
<dbReference type="EMBL" id="JAHRHY010000043">
    <property type="protein sequence ID" value="KAG9060718.1"/>
    <property type="molecule type" value="Genomic_DNA"/>
</dbReference>
<keyword evidence="3" id="KW-1185">Reference proteome</keyword>
<sequence length="265" mass="30178">MTVLTNVALVRLRKSWPVPVVWSFQWDEDDLGSLLAKVRRRTTLPALKGFKWPSNETLYVKPTHNTPQQYFLRLDPEDCENKLKRAWTTEARRLNDPDQVTVDVFAYLTTDQAQTQAAATGRQDQIRRSSKRGILEAERLIGSAIDQGVIPPLGQMTTSHLARHLAKRVQPTTAADLQLPQTATFRQFQHLDNEAEAFHQRSAAQNKERQNDSFLLDCKISFKKSQLRQALGIPNIDLSGIVNFDTGDIANPEFDMRDVDHEDDD</sequence>
<comment type="caution">
    <text evidence="1">The sequence shown here is derived from an EMBL/GenBank/DDBJ whole genome shotgun (WGS) entry which is preliminary data.</text>
</comment>
<dbReference type="OrthoDB" id="116537at2759"/>
<gene>
    <name evidence="2" type="ORF">KI688_008925</name>
    <name evidence="1" type="ORF">KI688_009788</name>
</gene>
<evidence type="ECO:0000313" key="2">
    <source>
        <dbReference type="EMBL" id="KAG9060733.1"/>
    </source>
</evidence>
<accession>A0A9P7XIF2</accession>
<evidence type="ECO:0000313" key="3">
    <source>
        <dbReference type="Proteomes" id="UP000707451"/>
    </source>
</evidence>